<proteinExistence type="predicted"/>
<gene>
    <name evidence="2" type="ORF">Rmf_39770</name>
</gene>
<feature type="region of interest" description="Disordered" evidence="1">
    <location>
        <begin position="213"/>
        <end position="233"/>
    </location>
</feature>
<name>A0ABN6P9G3_9PROT</name>
<keyword evidence="3" id="KW-1185">Reference proteome</keyword>
<dbReference type="Proteomes" id="UP000831327">
    <property type="component" value="Chromosome"/>
</dbReference>
<dbReference type="EMBL" id="AP025637">
    <property type="protein sequence ID" value="BDG74048.1"/>
    <property type="molecule type" value="Genomic_DNA"/>
</dbReference>
<accession>A0ABN6P9G3</accession>
<evidence type="ECO:0000313" key="2">
    <source>
        <dbReference type="EMBL" id="BDG74048.1"/>
    </source>
</evidence>
<reference evidence="2 3" key="1">
    <citation type="journal article" date="2016" name="Microbes Environ.">
        <title>Phylogenetically diverse aerobic anoxygenic phototrophic bacteria isolated from epilithic biofilms in Tama river, Japan.</title>
        <authorList>
            <person name="Hirose S."/>
            <person name="Matsuura K."/>
            <person name="Haruta S."/>
        </authorList>
    </citation>
    <scope>NUCLEOTIDE SEQUENCE [LARGE SCALE GENOMIC DNA]</scope>
    <source>
        <strain evidence="2 3">S08</strain>
    </source>
</reference>
<evidence type="ECO:0000256" key="1">
    <source>
        <dbReference type="SAM" id="MobiDB-lite"/>
    </source>
</evidence>
<evidence type="ECO:0000313" key="3">
    <source>
        <dbReference type="Proteomes" id="UP000831327"/>
    </source>
</evidence>
<protein>
    <submittedName>
        <fullName evidence="2">Uncharacterized protein</fullName>
    </submittedName>
</protein>
<organism evidence="2 3">
    <name type="scientific">Roseomonas fluvialis</name>
    <dbReference type="NCBI Taxonomy" id="1750527"/>
    <lineage>
        <taxon>Bacteria</taxon>
        <taxon>Pseudomonadati</taxon>
        <taxon>Pseudomonadota</taxon>
        <taxon>Alphaproteobacteria</taxon>
        <taxon>Acetobacterales</taxon>
        <taxon>Roseomonadaceae</taxon>
        <taxon>Roseomonas</taxon>
    </lineage>
</organism>
<sequence length="233" mass="25238">MLPNALADDAVRKTGEGRKRALAWIDTALGAPWLRIIDAPDYVGWRRLAGSLTGTFRDGLTPDPAFDQSCTLEILDLAVTRTGWAFTPGCLTVSMHALGRLVQRGRVRATAALRAAVLDLHDTLLRMPEATVGAMINARLGINPSEQRADLLLPGPAGGAWATTILLVELERTRTLRPMWAARTYLDQDQLDDSQASAVAGLRRSMLPDRYSPGSAGYGMLRPAMPRPPEDGV</sequence>